<dbReference type="AlphaFoldDB" id="A0A7S9QET6"/>
<dbReference type="SMART" id="SM00563">
    <property type="entry name" value="PlsC"/>
    <property type="match status" value="1"/>
</dbReference>
<dbReference type="GO" id="GO:0003841">
    <property type="term" value="F:1-acylglycerol-3-phosphate O-acyltransferase activity"/>
    <property type="evidence" value="ECO:0007669"/>
    <property type="project" value="TreeGrafter"/>
</dbReference>
<organism evidence="6 7">
    <name type="scientific">Pontivivens ytuae</name>
    <dbReference type="NCBI Taxonomy" id="2789856"/>
    <lineage>
        <taxon>Bacteria</taxon>
        <taxon>Pseudomonadati</taxon>
        <taxon>Pseudomonadota</taxon>
        <taxon>Alphaproteobacteria</taxon>
        <taxon>Rhodobacterales</taxon>
        <taxon>Paracoccaceae</taxon>
        <taxon>Pontivivens</taxon>
    </lineage>
</organism>
<dbReference type="PANTHER" id="PTHR10434">
    <property type="entry name" value="1-ACYL-SN-GLYCEROL-3-PHOSPHATE ACYLTRANSFERASE"/>
    <property type="match status" value="1"/>
</dbReference>
<dbReference type="RefSeq" id="WP_196105054.1">
    <property type="nucleotide sequence ID" value="NZ_CP064942.1"/>
</dbReference>
<keyword evidence="4" id="KW-0812">Transmembrane</keyword>
<feature type="transmembrane region" description="Helical" evidence="4">
    <location>
        <begin position="6"/>
        <end position="26"/>
    </location>
</feature>
<name>A0A7S9QET6_9RHOB</name>
<dbReference type="CDD" id="cd07989">
    <property type="entry name" value="LPLAT_AGPAT-like"/>
    <property type="match status" value="1"/>
</dbReference>
<feature type="domain" description="Phospholipid/glycerol acyltransferase" evidence="5">
    <location>
        <begin position="70"/>
        <end position="185"/>
    </location>
</feature>
<dbReference type="EMBL" id="CP064942">
    <property type="protein sequence ID" value="QPH55792.1"/>
    <property type="molecule type" value="Genomic_DNA"/>
</dbReference>
<dbReference type="Pfam" id="PF01553">
    <property type="entry name" value="Acyltransferase"/>
    <property type="match status" value="1"/>
</dbReference>
<dbReference type="GO" id="GO:0006654">
    <property type="term" value="P:phosphatidic acid biosynthetic process"/>
    <property type="evidence" value="ECO:0007669"/>
    <property type="project" value="TreeGrafter"/>
</dbReference>
<dbReference type="KEGG" id="poz:I0K15_08755"/>
<evidence type="ECO:0000256" key="2">
    <source>
        <dbReference type="ARBA" id="ARBA00022679"/>
    </source>
</evidence>
<keyword evidence="4" id="KW-1133">Transmembrane helix</keyword>
<dbReference type="SUPFAM" id="SSF69593">
    <property type="entry name" value="Glycerol-3-phosphate (1)-acyltransferase"/>
    <property type="match status" value="1"/>
</dbReference>
<reference evidence="6 7" key="1">
    <citation type="submission" date="2020-11" db="EMBL/GenBank/DDBJ databases">
        <title>Description of Pontivivens ytuae sp. nov. isolated from deep sea sediment of Mariana Trench.</title>
        <authorList>
            <person name="Wang Z."/>
            <person name="Sun Q.-L."/>
            <person name="Xu X.-D."/>
            <person name="Tang Y.-Z."/>
            <person name="Zhang J."/>
        </authorList>
    </citation>
    <scope>NUCLEOTIDE SEQUENCE [LARGE SCALE GENOMIC DNA]</scope>
    <source>
        <strain evidence="6 7">MT2928</strain>
    </source>
</reference>
<evidence type="ECO:0000313" key="6">
    <source>
        <dbReference type="EMBL" id="QPH55792.1"/>
    </source>
</evidence>
<protein>
    <submittedName>
        <fullName evidence="6">1-acyl-sn-glycerol-3-phosphate acyltransferase</fullName>
    </submittedName>
</protein>
<evidence type="ECO:0000256" key="4">
    <source>
        <dbReference type="SAM" id="Phobius"/>
    </source>
</evidence>
<sequence length="258" mass="29270">MRSLAFNIWFYGMMAVLAVIAWLSTFATRTGIVRRLVAVWSRAALWGVRVILRGRVEIRGLEHLPPEGPKLIVSKHQSELDVVVALRLFPEFTAVAMKELERYPFFGRILAALDLVLVRMEGQRDQRTKATIEGALAAAEAGRPMLIYPEGILMNLGAKERYRNGAWHIYNALGCEAYPVAMSLGTIWPRRDWRKNPGQTGAYEILPPIPPGLDQPTFMARLEEAIETRTMELIREHAMGEMLEQAERRYREGVGQEP</sequence>
<comment type="pathway">
    <text evidence="1">Lipid metabolism.</text>
</comment>
<dbReference type="Proteomes" id="UP000594800">
    <property type="component" value="Chromosome"/>
</dbReference>
<proteinExistence type="predicted"/>
<dbReference type="PANTHER" id="PTHR10434:SF11">
    <property type="entry name" value="1-ACYL-SN-GLYCEROL-3-PHOSPHATE ACYLTRANSFERASE"/>
    <property type="match status" value="1"/>
</dbReference>
<keyword evidence="3 6" id="KW-0012">Acyltransferase</keyword>
<keyword evidence="4" id="KW-0472">Membrane</keyword>
<dbReference type="InterPro" id="IPR002123">
    <property type="entry name" value="Plipid/glycerol_acylTrfase"/>
</dbReference>
<gene>
    <name evidence="6" type="ORF">I0K15_08755</name>
</gene>
<evidence type="ECO:0000256" key="3">
    <source>
        <dbReference type="ARBA" id="ARBA00023315"/>
    </source>
</evidence>
<accession>A0A7S9QET6</accession>
<keyword evidence="7" id="KW-1185">Reference proteome</keyword>
<evidence type="ECO:0000313" key="7">
    <source>
        <dbReference type="Proteomes" id="UP000594800"/>
    </source>
</evidence>
<keyword evidence="2 6" id="KW-0808">Transferase</keyword>
<evidence type="ECO:0000256" key="1">
    <source>
        <dbReference type="ARBA" id="ARBA00005189"/>
    </source>
</evidence>
<evidence type="ECO:0000259" key="5">
    <source>
        <dbReference type="SMART" id="SM00563"/>
    </source>
</evidence>